<feature type="domain" description="Sulfatase N-terminal" evidence="3">
    <location>
        <begin position="46"/>
        <end position="321"/>
    </location>
</feature>
<dbReference type="Gene3D" id="3.40.720.10">
    <property type="entry name" value="Alkaline Phosphatase, subunit A"/>
    <property type="match status" value="1"/>
</dbReference>
<dbReference type="PANTHER" id="PTHR42693:SF53">
    <property type="entry name" value="ENDO-4-O-SULFATASE"/>
    <property type="match status" value="1"/>
</dbReference>
<accession>A0A517SNQ1</accession>
<dbReference type="OrthoDB" id="9763613at2"/>
<keyword evidence="5" id="KW-1185">Reference proteome</keyword>
<organism evidence="4 5">
    <name type="scientific">Stieleria bergensis</name>
    <dbReference type="NCBI Taxonomy" id="2528025"/>
    <lineage>
        <taxon>Bacteria</taxon>
        <taxon>Pseudomonadati</taxon>
        <taxon>Planctomycetota</taxon>
        <taxon>Planctomycetia</taxon>
        <taxon>Pirellulales</taxon>
        <taxon>Pirellulaceae</taxon>
        <taxon>Stieleria</taxon>
    </lineage>
</organism>
<proteinExistence type="inferred from homology"/>
<sequence length="655" mass="74471">MVSLLRIDSPKLCSHKKALIALFQCVAALLIVGQAGLTSAQTAKRPNIVWIMSEDNSADYLRLFNPQGAATPNIEAMAKEGIVFAKAFSNAPVCSVARTTLITSCYAPRIATQFHRKMNTATLPGKLKMFPAYLRQAGYYTTNNSKEDYNAKKSEDVWDQSNRQANWRNRPTPETPFFHVQTYTDSHESRLHFSTTQLPAIETDPQAIKLQPYFPDTPLFRHTHAYYHDRMKRNDQLVGEVLEKLKADGVLENTFVFYFGDHGGVMPRSKGYAYESGLHVPLVIRVPENFRNLPGRDIDTTCEGFVQFVDFGPTVLNLAGAEIPDGIDGRAFLGPDVDPASIDKRNQAFGYADRFDEKYDLVRTLRVGNWKYIRNFEPFYPDALQNNYRYIAPTYQEWRRLWKEGKLTGPAKQFFLPKAAEGLYDLSSDPYEINNLASDPANARQLRMMRERLNDRLKSMPDLSFLTEAVLLDEALQKPTTVGQANIAAISHYIDTVNMALLPKEEALAKLAVELNPETQQDPWARYWALVACSTLGKDATPLIPKIQPLLLDREPLVVARAAEFLVVNAPELPTYRDVPMSGYMRRSIERSPSDEENKNHAEALLILNSIVYLHDFHDFEIDTTKFHFLFKVSPKSEVQRRLDYLQGKLTKKKK</sequence>
<dbReference type="InterPro" id="IPR000917">
    <property type="entry name" value="Sulfatase_N"/>
</dbReference>
<evidence type="ECO:0000259" key="3">
    <source>
        <dbReference type="Pfam" id="PF00884"/>
    </source>
</evidence>
<dbReference type="EMBL" id="CP036272">
    <property type="protein sequence ID" value="QDT57755.1"/>
    <property type="molecule type" value="Genomic_DNA"/>
</dbReference>
<dbReference type="CDD" id="cd16027">
    <property type="entry name" value="SGSH"/>
    <property type="match status" value="1"/>
</dbReference>
<comment type="similarity">
    <text evidence="1">Belongs to the sulfatase family.</text>
</comment>
<dbReference type="InterPro" id="IPR017850">
    <property type="entry name" value="Alkaline_phosphatase_core_sf"/>
</dbReference>
<name>A0A517SNQ1_9BACT</name>
<dbReference type="AlphaFoldDB" id="A0A517SNQ1"/>
<gene>
    <name evidence="4" type="ORF">SV7mr_02400</name>
</gene>
<keyword evidence="2" id="KW-0378">Hydrolase</keyword>
<evidence type="ECO:0000313" key="4">
    <source>
        <dbReference type="EMBL" id="QDT57755.1"/>
    </source>
</evidence>
<dbReference type="InterPro" id="IPR050738">
    <property type="entry name" value="Sulfatase"/>
</dbReference>
<dbReference type="Proteomes" id="UP000315003">
    <property type="component" value="Chromosome"/>
</dbReference>
<dbReference type="Pfam" id="PF00884">
    <property type="entry name" value="Sulfatase"/>
    <property type="match status" value="1"/>
</dbReference>
<dbReference type="PANTHER" id="PTHR42693">
    <property type="entry name" value="ARYLSULFATASE FAMILY MEMBER"/>
    <property type="match status" value="1"/>
</dbReference>
<evidence type="ECO:0000256" key="1">
    <source>
        <dbReference type="ARBA" id="ARBA00008779"/>
    </source>
</evidence>
<dbReference type="SUPFAM" id="SSF53649">
    <property type="entry name" value="Alkaline phosphatase-like"/>
    <property type="match status" value="1"/>
</dbReference>
<dbReference type="RefSeq" id="WP_145268432.1">
    <property type="nucleotide sequence ID" value="NZ_CP036272.1"/>
</dbReference>
<evidence type="ECO:0000313" key="5">
    <source>
        <dbReference type="Proteomes" id="UP000315003"/>
    </source>
</evidence>
<evidence type="ECO:0000256" key="2">
    <source>
        <dbReference type="ARBA" id="ARBA00022801"/>
    </source>
</evidence>
<dbReference type="GO" id="GO:0004065">
    <property type="term" value="F:arylsulfatase activity"/>
    <property type="evidence" value="ECO:0007669"/>
    <property type="project" value="TreeGrafter"/>
</dbReference>
<reference evidence="4 5" key="1">
    <citation type="submission" date="2019-02" db="EMBL/GenBank/DDBJ databases">
        <title>Deep-cultivation of Planctomycetes and their phenomic and genomic characterization uncovers novel biology.</title>
        <authorList>
            <person name="Wiegand S."/>
            <person name="Jogler M."/>
            <person name="Boedeker C."/>
            <person name="Pinto D."/>
            <person name="Vollmers J."/>
            <person name="Rivas-Marin E."/>
            <person name="Kohn T."/>
            <person name="Peeters S.H."/>
            <person name="Heuer A."/>
            <person name="Rast P."/>
            <person name="Oberbeckmann S."/>
            <person name="Bunk B."/>
            <person name="Jeske O."/>
            <person name="Meyerdierks A."/>
            <person name="Storesund J.E."/>
            <person name="Kallscheuer N."/>
            <person name="Luecker S."/>
            <person name="Lage O.M."/>
            <person name="Pohl T."/>
            <person name="Merkel B.J."/>
            <person name="Hornburger P."/>
            <person name="Mueller R.-W."/>
            <person name="Bruemmer F."/>
            <person name="Labrenz M."/>
            <person name="Spormann A.M."/>
            <person name="Op den Camp H."/>
            <person name="Overmann J."/>
            <person name="Amann R."/>
            <person name="Jetten M.S.M."/>
            <person name="Mascher T."/>
            <person name="Medema M.H."/>
            <person name="Devos D.P."/>
            <person name="Kaster A.-K."/>
            <person name="Ovreas L."/>
            <person name="Rohde M."/>
            <person name="Galperin M.Y."/>
            <person name="Jogler C."/>
        </authorList>
    </citation>
    <scope>NUCLEOTIDE SEQUENCE [LARGE SCALE GENOMIC DNA]</scope>
    <source>
        <strain evidence="4 5">SV_7m_r</strain>
    </source>
</reference>
<protein>
    <submittedName>
        <fullName evidence="4">Sulfatase</fullName>
    </submittedName>
</protein>